<dbReference type="EMBL" id="JARKIB010000142">
    <property type="protein sequence ID" value="KAJ7732864.1"/>
    <property type="molecule type" value="Genomic_DNA"/>
</dbReference>
<comment type="caution">
    <text evidence="2">The sequence shown here is derived from an EMBL/GenBank/DDBJ whole genome shotgun (WGS) entry which is preliminary data.</text>
</comment>
<feature type="chain" id="PRO_5041980689" description="Secreted protein" evidence="1">
    <location>
        <begin position="18"/>
        <end position="89"/>
    </location>
</feature>
<dbReference type="AlphaFoldDB" id="A0AAD7MU88"/>
<evidence type="ECO:0000313" key="2">
    <source>
        <dbReference type="EMBL" id="KAJ7732864.1"/>
    </source>
</evidence>
<evidence type="ECO:0000256" key="1">
    <source>
        <dbReference type="SAM" id="SignalP"/>
    </source>
</evidence>
<reference evidence="2" key="1">
    <citation type="submission" date="2023-03" db="EMBL/GenBank/DDBJ databases">
        <title>Massive genome expansion in bonnet fungi (Mycena s.s.) driven by repeated elements and novel gene families across ecological guilds.</title>
        <authorList>
            <consortium name="Lawrence Berkeley National Laboratory"/>
            <person name="Harder C.B."/>
            <person name="Miyauchi S."/>
            <person name="Viragh M."/>
            <person name="Kuo A."/>
            <person name="Thoen E."/>
            <person name="Andreopoulos B."/>
            <person name="Lu D."/>
            <person name="Skrede I."/>
            <person name="Drula E."/>
            <person name="Henrissat B."/>
            <person name="Morin E."/>
            <person name="Kohler A."/>
            <person name="Barry K."/>
            <person name="LaButti K."/>
            <person name="Morin E."/>
            <person name="Salamov A."/>
            <person name="Lipzen A."/>
            <person name="Mereny Z."/>
            <person name="Hegedus B."/>
            <person name="Baldrian P."/>
            <person name="Stursova M."/>
            <person name="Weitz H."/>
            <person name="Taylor A."/>
            <person name="Grigoriev I.V."/>
            <person name="Nagy L.G."/>
            <person name="Martin F."/>
            <person name="Kauserud H."/>
        </authorList>
    </citation>
    <scope>NUCLEOTIDE SEQUENCE</scope>
    <source>
        <strain evidence="2">CBHHK182m</strain>
    </source>
</reference>
<keyword evidence="1" id="KW-0732">Signal</keyword>
<feature type="signal peptide" evidence="1">
    <location>
        <begin position="1"/>
        <end position="17"/>
    </location>
</feature>
<proteinExistence type="predicted"/>
<dbReference type="Proteomes" id="UP001215598">
    <property type="component" value="Unassembled WGS sequence"/>
</dbReference>
<keyword evidence="3" id="KW-1185">Reference proteome</keyword>
<evidence type="ECO:0000313" key="3">
    <source>
        <dbReference type="Proteomes" id="UP001215598"/>
    </source>
</evidence>
<gene>
    <name evidence="2" type="ORF">B0H16DRAFT_1580521</name>
</gene>
<organism evidence="2 3">
    <name type="scientific">Mycena metata</name>
    <dbReference type="NCBI Taxonomy" id="1033252"/>
    <lineage>
        <taxon>Eukaryota</taxon>
        <taxon>Fungi</taxon>
        <taxon>Dikarya</taxon>
        <taxon>Basidiomycota</taxon>
        <taxon>Agaricomycotina</taxon>
        <taxon>Agaricomycetes</taxon>
        <taxon>Agaricomycetidae</taxon>
        <taxon>Agaricales</taxon>
        <taxon>Marasmiineae</taxon>
        <taxon>Mycenaceae</taxon>
        <taxon>Mycena</taxon>
    </lineage>
</organism>
<name>A0AAD7MU88_9AGAR</name>
<accession>A0AAD7MU88</accession>
<protein>
    <recommendedName>
        <fullName evidence="4">Secreted protein</fullName>
    </recommendedName>
</protein>
<sequence length="89" mass="9095">MLFRALFVSTLVFVAAAVECPACAPTDLDGVMLVANSGGTRGTPRFCGYGTRVNGAGDPTVLCFYGIDGSGFSNNPASCPATIPIEDVC</sequence>
<evidence type="ECO:0008006" key="4">
    <source>
        <dbReference type="Google" id="ProtNLM"/>
    </source>
</evidence>